<dbReference type="EMBL" id="CP063845">
    <property type="protein sequence ID" value="UFP93875.1"/>
    <property type="molecule type" value="Genomic_DNA"/>
</dbReference>
<dbReference type="PANTHER" id="PTHR34107:SF4">
    <property type="entry name" value="SLL1222 PROTEIN"/>
    <property type="match status" value="1"/>
</dbReference>
<name>A0ABY3PJN2_9CYAN</name>
<dbReference type="GO" id="GO:0004519">
    <property type="term" value="F:endonuclease activity"/>
    <property type="evidence" value="ECO:0007669"/>
    <property type="project" value="UniProtKB-KW"/>
</dbReference>
<keyword evidence="2" id="KW-0255">Endonuclease</keyword>
<proteinExistence type="predicted"/>
<dbReference type="PANTHER" id="PTHR34107">
    <property type="entry name" value="SLL0198 PROTEIN-RELATED"/>
    <property type="match status" value="1"/>
</dbReference>
<keyword evidence="2" id="KW-0540">Nuclease</keyword>
<gene>
    <name evidence="2" type="ORF">ISF26_19200</name>
</gene>
<dbReference type="Proteomes" id="UP001054846">
    <property type="component" value="Chromosome"/>
</dbReference>
<keyword evidence="2" id="KW-0378">Hydrolase</keyword>
<protein>
    <submittedName>
        <fullName evidence="2">Uma2 family endonuclease</fullName>
    </submittedName>
</protein>
<dbReference type="CDD" id="cd06260">
    <property type="entry name" value="DUF820-like"/>
    <property type="match status" value="1"/>
</dbReference>
<dbReference type="RefSeq" id="WP_230840932.1">
    <property type="nucleotide sequence ID" value="NZ_CP063845.1"/>
</dbReference>
<keyword evidence="3" id="KW-1185">Reference proteome</keyword>
<feature type="domain" description="Putative restriction endonuclease" evidence="1">
    <location>
        <begin position="13"/>
        <end position="182"/>
    </location>
</feature>
<organism evidence="2 3">
    <name type="scientific">Gloeobacter morelensis MG652769</name>
    <dbReference type="NCBI Taxonomy" id="2781736"/>
    <lineage>
        <taxon>Bacteria</taxon>
        <taxon>Bacillati</taxon>
        <taxon>Cyanobacteriota</taxon>
        <taxon>Cyanophyceae</taxon>
        <taxon>Gloeobacterales</taxon>
        <taxon>Gloeobacteraceae</taxon>
        <taxon>Gloeobacter</taxon>
        <taxon>Gloeobacter morelensis</taxon>
    </lineage>
</organism>
<dbReference type="Gene3D" id="3.90.1570.10">
    <property type="entry name" value="tt1808, chain A"/>
    <property type="match status" value="1"/>
</dbReference>
<dbReference type="SUPFAM" id="SSF52980">
    <property type="entry name" value="Restriction endonuclease-like"/>
    <property type="match status" value="1"/>
</dbReference>
<evidence type="ECO:0000259" key="1">
    <source>
        <dbReference type="Pfam" id="PF05685"/>
    </source>
</evidence>
<dbReference type="InterPro" id="IPR011335">
    <property type="entry name" value="Restrct_endonuc-II-like"/>
</dbReference>
<evidence type="ECO:0000313" key="3">
    <source>
        <dbReference type="Proteomes" id="UP001054846"/>
    </source>
</evidence>
<reference evidence="2 3" key="1">
    <citation type="journal article" date="2021" name="Genome Biol. Evol.">
        <title>Complete Genome Sequencing of a Novel Gloeobacter Species from a Waterfall Cave in Mexico.</title>
        <authorList>
            <person name="Saw J.H."/>
            <person name="Cardona T."/>
            <person name="Montejano G."/>
        </authorList>
    </citation>
    <scope>NUCLEOTIDE SEQUENCE [LARGE SCALE GENOMIC DNA]</scope>
    <source>
        <strain evidence="2">MG652769</strain>
    </source>
</reference>
<dbReference type="Pfam" id="PF05685">
    <property type="entry name" value="Uma2"/>
    <property type="match status" value="1"/>
</dbReference>
<sequence>MGTAGVRWNVRDLEVMPCNEWTRYEVIDGELFVSRAPHRRHQQICVRIAEHLNRWSDATGSGESIVNPGIIFSDEDSVIPDVIWVSRERLIRLEDEAGHLSGAPELVVEVLSAGIDNERRDREAKLKLYSIHGVEEYWIVDRFTGQVQVFRRQDTQLVLISTLLTGDELTSPLLPGLRCAVEGLFR</sequence>
<dbReference type="InterPro" id="IPR008538">
    <property type="entry name" value="Uma2"/>
</dbReference>
<accession>A0ABY3PJN2</accession>
<dbReference type="InterPro" id="IPR012296">
    <property type="entry name" value="Nuclease_put_TT1808"/>
</dbReference>
<evidence type="ECO:0000313" key="2">
    <source>
        <dbReference type="EMBL" id="UFP93875.1"/>
    </source>
</evidence>